<dbReference type="InterPro" id="IPR018689">
    <property type="entry name" value="Imm33_dom"/>
</dbReference>
<accession>D1AS28</accession>
<gene>
    <name evidence="2" type="ORF">Sterm_4184</name>
</gene>
<dbReference type="KEGG" id="str:Sterm_4184"/>
<dbReference type="Proteomes" id="UP000000845">
    <property type="component" value="Plasmid pSTERM01"/>
</dbReference>
<dbReference type="AlphaFoldDB" id="D1AS28"/>
<keyword evidence="2" id="KW-0614">Plasmid</keyword>
<evidence type="ECO:0000313" key="2">
    <source>
        <dbReference type="EMBL" id="ACZ11015.1"/>
    </source>
</evidence>
<proteinExistence type="predicted"/>
<name>D1AS28_SEBTE</name>
<sequence length="118" mass="13933">MEIKNENYGGFIVSKNIIYGKSIRYSFREKSSIPQLNGWNFYAIDEDEEYISNSDNFIILSAKSMYDINPIILALFHAPYGTDLCWLYENDIHVGFYDLKLEREFSISEILNRINKKR</sequence>
<geneLocation type="plasmid" evidence="2 3">
    <name>pSTERM01</name>
</geneLocation>
<dbReference type="EMBL" id="CP001740">
    <property type="protein sequence ID" value="ACZ11015.1"/>
    <property type="molecule type" value="Genomic_DNA"/>
</dbReference>
<protein>
    <recommendedName>
        <fullName evidence="1">Immunity protein Imm33 domain-containing protein</fullName>
    </recommendedName>
</protein>
<feature type="domain" description="Immunity protein Imm33" evidence="1">
    <location>
        <begin position="12"/>
        <end position="84"/>
    </location>
</feature>
<organism evidence="2 3">
    <name type="scientific">Sebaldella termitidis (strain ATCC 33386 / NCTC 11300)</name>
    <dbReference type="NCBI Taxonomy" id="526218"/>
    <lineage>
        <taxon>Bacteria</taxon>
        <taxon>Fusobacteriati</taxon>
        <taxon>Fusobacteriota</taxon>
        <taxon>Fusobacteriia</taxon>
        <taxon>Fusobacteriales</taxon>
        <taxon>Leptotrichiaceae</taxon>
        <taxon>Sebaldella</taxon>
    </lineage>
</organism>
<dbReference type="RefSeq" id="WP_012863590.1">
    <property type="nucleotide sequence ID" value="NC_013518.1"/>
</dbReference>
<dbReference type="HOGENOM" id="CLU_2104021_0_0_0"/>
<evidence type="ECO:0000259" key="1">
    <source>
        <dbReference type="Pfam" id="PF09951"/>
    </source>
</evidence>
<reference evidence="2 3" key="1">
    <citation type="journal article" date="2010" name="Stand. Genomic Sci.">
        <title>Complete genome sequence of Sebaldella termitidis type strain (NCTC 11300).</title>
        <authorList>
            <person name="Harmon-Smith M."/>
            <person name="Celia L."/>
            <person name="Chertkov O."/>
            <person name="Lapidus A."/>
            <person name="Copeland A."/>
            <person name="Glavina Del Rio T."/>
            <person name="Nolan M."/>
            <person name="Lucas S."/>
            <person name="Tice H."/>
            <person name="Cheng J.F."/>
            <person name="Han C."/>
            <person name="Detter J.C."/>
            <person name="Bruce D."/>
            <person name="Goodwin L."/>
            <person name="Pitluck S."/>
            <person name="Pati A."/>
            <person name="Liolios K."/>
            <person name="Ivanova N."/>
            <person name="Mavromatis K."/>
            <person name="Mikhailova N."/>
            <person name="Chen A."/>
            <person name="Palaniappan K."/>
            <person name="Land M."/>
            <person name="Hauser L."/>
            <person name="Chang Y.J."/>
            <person name="Jeffries C.D."/>
            <person name="Brettin T."/>
            <person name="Goker M."/>
            <person name="Beck B."/>
            <person name="Bristow J."/>
            <person name="Eisen J.A."/>
            <person name="Markowitz V."/>
            <person name="Hugenholtz P."/>
            <person name="Kyrpides N.C."/>
            <person name="Klenk H.P."/>
            <person name="Chen F."/>
        </authorList>
    </citation>
    <scope>NUCLEOTIDE SEQUENCE [LARGE SCALE GENOMIC DNA]</scope>
    <source>
        <strain evidence="3">ATCC 33386 / NCTC 11300</strain>
        <plasmid evidence="3">Plasmid pSTERM01</plasmid>
    </source>
</reference>
<evidence type="ECO:0000313" key="3">
    <source>
        <dbReference type="Proteomes" id="UP000000845"/>
    </source>
</evidence>
<dbReference type="Pfam" id="PF09951">
    <property type="entry name" value="Imm33"/>
    <property type="match status" value="1"/>
</dbReference>
<keyword evidence="3" id="KW-1185">Reference proteome</keyword>